<evidence type="ECO:0000313" key="4">
    <source>
        <dbReference type="Proteomes" id="UP001140206"/>
    </source>
</evidence>
<organism evidence="3 4">
    <name type="scientific">Rhynchospora pubera</name>
    <dbReference type="NCBI Taxonomy" id="906938"/>
    <lineage>
        <taxon>Eukaryota</taxon>
        <taxon>Viridiplantae</taxon>
        <taxon>Streptophyta</taxon>
        <taxon>Embryophyta</taxon>
        <taxon>Tracheophyta</taxon>
        <taxon>Spermatophyta</taxon>
        <taxon>Magnoliopsida</taxon>
        <taxon>Liliopsida</taxon>
        <taxon>Poales</taxon>
        <taxon>Cyperaceae</taxon>
        <taxon>Cyperoideae</taxon>
        <taxon>Rhynchosporeae</taxon>
        <taxon>Rhynchospora</taxon>
    </lineage>
</organism>
<reference evidence="3" key="1">
    <citation type="submission" date="2022-08" db="EMBL/GenBank/DDBJ databases">
        <authorList>
            <person name="Marques A."/>
        </authorList>
    </citation>
    <scope>NUCLEOTIDE SEQUENCE</scope>
    <source>
        <strain evidence="3">RhyPub2mFocal</strain>
        <tissue evidence="3">Leaves</tissue>
    </source>
</reference>
<dbReference type="SUPFAM" id="SSF52047">
    <property type="entry name" value="RNI-like"/>
    <property type="match status" value="1"/>
</dbReference>
<dbReference type="Proteomes" id="UP001140206">
    <property type="component" value="Chromosome 2"/>
</dbReference>
<dbReference type="EMBL" id="JAMFTS010000002">
    <property type="protein sequence ID" value="KAJ4797503.1"/>
    <property type="molecule type" value="Genomic_DNA"/>
</dbReference>
<dbReference type="Pfam" id="PF24758">
    <property type="entry name" value="LRR_At5g56370"/>
    <property type="match status" value="1"/>
</dbReference>
<evidence type="ECO:0000313" key="3">
    <source>
        <dbReference type="EMBL" id="KAJ4797503.1"/>
    </source>
</evidence>
<keyword evidence="1" id="KW-0812">Transmembrane</keyword>
<evidence type="ECO:0000256" key="1">
    <source>
        <dbReference type="SAM" id="Phobius"/>
    </source>
</evidence>
<protein>
    <submittedName>
        <fullName evidence="3">F-box/RNI/FBD-like domain protein</fullName>
    </submittedName>
</protein>
<evidence type="ECO:0000259" key="2">
    <source>
        <dbReference type="Pfam" id="PF24758"/>
    </source>
</evidence>
<keyword evidence="4" id="KW-1185">Reference proteome</keyword>
<feature type="domain" description="F-box/LRR-repeat protein 15/At3g58940/PEG3-like LRR" evidence="2">
    <location>
        <begin position="58"/>
        <end position="280"/>
    </location>
</feature>
<dbReference type="InterPro" id="IPR032675">
    <property type="entry name" value="LRR_dom_sf"/>
</dbReference>
<sequence>MAGADRFSSLPPEVTGGGPVASSWIEGVHHVVSSFRGPLLHFALSQCFSSDQSVLLQRLLDLLLQKNSLETLNFSSYLFNCARVVIHLPSFYSLKKLKLFGCRIVLPTGFQGFECLSTLILRFVQISNDDLNLLIHISNSLTTLECLDIVASNDQPFSIKLSLPSLRYLKIFFDYDVDKVEVVSAPCLERASILNYTHSDFQKLALVTLWFLTSLVMVSSLDLGFDVLKSLSLATLPTNFTFPRVRLLKLSLKIRAMDKRMCDAFIWLLCSMPFLKDLNIQVIFSFFFFYFLYQILLVLDVFSLLHYGSLFYMQCSKSNGHSLDVVAF</sequence>
<accession>A0AAV8FW44</accession>
<comment type="caution">
    <text evidence="3">The sequence shown here is derived from an EMBL/GenBank/DDBJ whole genome shotgun (WGS) entry which is preliminary data.</text>
</comment>
<dbReference type="InterPro" id="IPR055411">
    <property type="entry name" value="LRR_FXL15/At3g58940/PEG3-like"/>
</dbReference>
<gene>
    <name evidence="3" type="ORF">LUZ62_048749</name>
</gene>
<keyword evidence="1" id="KW-1133">Transmembrane helix</keyword>
<dbReference type="Gene3D" id="3.80.10.10">
    <property type="entry name" value="Ribonuclease Inhibitor"/>
    <property type="match status" value="1"/>
</dbReference>
<name>A0AAV8FW44_9POAL</name>
<keyword evidence="1" id="KW-0472">Membrane</keyword>
<feature type="transmembrane region" description="Helical" evidence="1">
    <location>
        <begin position="282"/>
        <end position="307"/>
    </location>
</feature>
<proteinExistence type="predicted"/>
<dbReference type="AlphaFoldDB" id="A0AAV8FW44"/>